<protein>
    <submittedName>
        <fullName evidence="2">Uncharacterized protein</fullName>
    </submittedName>
</protein>
<dbReference type="AlphaFoldDB" id="A0A182VN13"/>
<dbReference type="EnsemblMetazoa" id="AMEM017753-RA">
    <property type="protein sequence ID" value="AMEM017753-PA"/>
    <property type="gene ID" value="AMEM017753"/>
</dbReference>
<proteinExistence type="predicted"/>
<evidence type="ECO:0000256" key="1">
    <source>
        <dbReference type="SAM" id="Phobius"/>
    </source>
</evidence>
<feature type="transmembrane region" description="Helical" evidence="1">
    <location>
        <begin position="108"/>
        <end position="135"/>
    </location>
</feature>
<keyword evidence="3" id="KW-1185">Reference proteome</keyword>
<sequence length="142" mass="14093">MLFSSSSCAELLRPSTTYPTFESSPGPSTPGASVWTTAAGCCCTPNDCRASSSPAPCPWLCFGTNFPIALWIELPASSPSTVGAFSWSYGILSSSLNTSRTGAVDGSVLAAGSAVVVVVVVGLVGVVVGAAAVVVGSAGRAE</sequence>
<dbReference type="VEuPathDB" id="VectorBase:AMEM017753"/>
<keyword evidence="1" id="KW-0812">Transmembrane</keyword>
<evidence type="ECO:0000313" key="2">
    <source>
        <dbReference type="EnsemblMetazoa" id="AMEM017753-PA"/>
    </source>
</evidence>
<keyword evidence="1" id="KW-1133">Transmembrane helix</keyword>
<keyword evidence="1" id="KW-0472">Membrane</keyword>
<evidence type="ECO:0000313" key="3">
    <source>
        <dbReference type="Proteomes" id="UP000075903"/>
    </source>
</evidence>
<reference evidence="2" key="1">
    <citation type="submission" date="2020-05" db="UniProtKB">
        <authorList>
            <consortium name="EnsemblMetazoa"/>
        </authorList>
    </citation>
    <scope>IDENTIFICATION</scope>
    <source>
        <strain evidence="2">MAF</strain>
    </source>
</reference>
<dbReference type="Proteomes" id="UP000075903">
    <property type="component" value="Unassembled WGS sequence"/>
</dbReference>
<organism evidence="2 3">
    <name type="scientific">Anopheles merus</name>
    <name type="common">Mosquito</name>
    <dbReference type="NCBI Taxonomy" id="30066"/>
    <lineage>
        <taxon>Eukaryota</taxon>
        <taxon>Metazoa</taxon>
        <taxon>Ecdysozoa</taxon>
        <taxon>Arthropoda</taxon>
        <taxon>Hexapoda</taxon>
        <taxon>Insecta</taxon>
        <taxon>Pterygota</taxon>
        <taxon>Neoptera</taxon>
        <taxon>Endopterygota</taxon>
        <taxon>Diptera</taxon>
        <taxon>Nematocera</taxon>
        <taxon>Culicoidea</taxon>
        <taxon>Culicidae</taxon>
        <taxon>Anophelinae</taxon>
        <taxon>Anopheles</taxon>
    </lineage>
</organism>
<accession>A0A182VN13</accession>
<name>A0A182VN13_ANOME</name>